<feature type="domain" description="FAS1" evidence="1">
    <location>
        <begin position="89"/>
        <end position="144"/>
    </location>
</feature>
<reference evidence="3" key="1">
    <citation type="journal article" date="2002" name="Science">
        <title>The draft genome of Ciona intestinalis: insights into chordate and vertebrate origins.</title>
        <authorList>
            <person name="Dehal P."/>
            <person name="Satou Y."/>
            <person name="Campbell R.K."/>
            <person name="Chapman J."/>
            <person name="Degnan B."/>
            <person name="De Tomaso A."/>
            <person name="Davidson B."/>
            <person name="Di Gregorio A."/>
            <person name="Gelpke M."/>
            <person name="Goodstein D.M."/>
            <person name="Harafuji N."/>
            <person name="Hastings K.E."/>
            <person name="Ho I."/>
            <person name="Hotta K."/>
            <person name="Huang W."/>
            <person name="Kawashima T."/>
            <person name="Lemaire P."/>
            <person name="Martinez D."/>
            <person name="Meinertzhagen I.A."/>
            <person name="Necula S."/>
            <person name="Nonaka M."/>
            <person name="Putnam N."/>
            <person name="Rash S."/>
            <person name="Saiga H."/>
            <person name="Satake M."/>
            <person name="Terry A."/>
            <person name="Yamada L."/>
            <person name="Wang H.G."/>
            <person name="Awazu S."/>
            <person name="Azumi K."/>
            <person name="Boore J."/>
            <person name="Branno M."/>
            <person name="Chin-Bow S."/>
            <person name="DeSantis R."/>
            <person name="Doyle S."/>
            <person name="Francino P."/>
            <person name="Keys D.N."/>
            <person name="Haga S."/>
            <person name="Hayashi H."/>
            <person name="Hino K."/>
            <person name="Imai K.S."/>
            <person name="Inaba K."/>
            <person name="Kano S."/>
            <person name="Kobayashi K."/>
            <person name="Kobayashi M."/>
            <person name="Lee B.I."/>
            <person name="Makabe K.W."/>
            <person name="Manohar C."/>
            <person name="Matassi G."/>
            <person name="Medina M."/>
            <person name="Mochizuki Y."/>
            <person name="Mount S."/>
            <person name="Morishita T."/>
            <person name="Miura S."/>
            <person name="Nakayama A."/>
            <person name="Nishizaka S."/>
            <person name="Nomoto H."/>
            <person name="Ohta F."/>
            <person name="Oishi K."/>
            <person name="Rigoutsos I."/>
            <person name="Sano M."/>
            <person name="Sasaki A."/>
            <person name="Sasakura Y."/>
            <person name="Shoguchi E."/>
            <person name="Shin-i T."/>
            <person name="Spagnuolo A."/>
            <person name="Stainier D."/>
            <person name="Suzuki M.M."/>
            <person name="Tassy O."/>
            <person name="Takatori N."/>
            <person name="Tokuoka M."/>
            <person name="Yagi K."/>
            <person name="Yoshizaki F."/>
            <person name="Wada S."/>
            <person name="Zhang C."/>
            <person name="Hyatt P.D."/>
            <person name="Larimer F."/>
            <person name="Detter C."/>
            <person name="Doggett N."/>
            <person name="Glavina T."/>
            <person name="Hawkins T."/>
            <person name="Richardson P."/>
            <person name="Lucas S."/>
            <person name="Kohara Y."/>
            <person name="Levine M."/>
            <person name="Satoh N."/>
            <person name="Rokhsar D.S."/>
        </authorList>
    </citation>
    <scope>NUCLEOTIDE SEQUENCE [LARGE SCALE GENOMIC DNA]</scope>
</reference>
<sequence length="151" mass="17412">MKRINVVETCVEEDAQYICTEKFGSGIRAPRKIIIYECCEGYTLNLKRKACVRGSIYRPSNIVSSDTNWVNRLTHADALAVRRQVEIQPQFLTIFMPNDEVVSRTLSFQNGSDDSYQVEQFLENHVIPDQKLLSTQIKNDQTFQVMIYNIA</sequence>
<organism evidence="2 3">
    <name type="scientific">Ciona intestinalis</name>
    <name type="common">Transparent sea squirt</name>
    <name type="synonym">Ascidia intestinalis</name>
    <dbReference type="NCBI Taxonomy" id="7719"/>
    <lineage>
        <taxon>Eukaryota</taxon>
        <taxon>Metazoa</taxon>
        <taxon>Chordata</taxon>
        <taxon>Tunicata</taxon>
        <taxon>Ascidiacea</taxon>
        <taxon>Phlebobranchia</taxon>
        <taxon>Cionidae</taxon>
        <taxon>Ciona</taxon>
    </lineage>
</organism>
<proteinExistence type="predicted"/>
<reference evidence="2" key="2">
    <citation type="submission" date="2025-08" db="UniProtKB">
        <authorList>
            <consortium name="Ensembl"/>
        </authorList>
    </citation>
    <scope>IDENTIFICATION</scope>
</reference>
<reference evidence="2" key="3">
    <citation type="submission" date="2025-09" db="UniProtKB">
        <authorList>
            <consortium name="Ensembl"/>
        </authorList>
    </citation>
    <scope>IDENTIFICATION</scope>
</reference>
<dbReference type="Pfam" id="PF02469">
    <property type="entry name" value="Fasciclin"/>
    <property type="match status" value="1"/>
</dbReference>
<dbReference type="InterPro" id="IPR036378">
    <property type="entry name" value="FAS1_dom_sf"/>
</dbReference>
<keyword evidence="3" id="KW-1185">Reference proteome</keyword>
<dbReference type="InParanoid" id="H2XN64"/>
<dbReference type="InterPro" id="IPR000782">
    <property type="entry name" value="FAS1_domain"/>
</dbReference>
<evidence type="ECO:0000259" key="1">
    <source>
        <dbReference type="Pfam" id="PF02469"/>
    </source>
</evidence>
<evidence type="ECO:0000313" key="2">
    <source>
        <dbReference type="Ensembl" id="ENSCINP00000031097.1"/>
    </source>
</evidence>
<protein>
    <recommendedName>
        <fullName evidence="1">FAS1 domain-containing protein</fullName>
    </recommendedName>
</protein>
<dbReference type="Proteomes" id="UP000008144">
    <property type="component" value="Unassembled WGS sequence"/>
</dbReference>
<dbReference type="AlphaFoldDB" id="H2XN64"/>
<dbReference type="HOGENOM" id="CLU_1730776_0_0_1"/>
<dbReference type="Ensembl" id="ENSCINT00000031570.1">
    <property type="protein sequence ID" value="ENSCINP00000031097.1"/>
    <property type="gene ID" value="ENSCING00000018790.1"/>
</dbReference>
<dbReference type="Gene3D" id="2.30.180.10">
    <property type="entry name" value="FAS1 domain"/>
    <property type="match status" value="1"/>
</dbReference>
<name>H2XN64_CIOIN</name>
<accession>H2XN64</accession>
<dbReference type="SUPFAM" id="SSF82153">
    <property type="entry name" value="FAS1 domain"/>
    <property type="match status" value="1"/>
</dbReference>
<evidence type="ECO:0000313" key="3">
    <source>
        <dbReference type="Proteomes" id="UP000008144"/>
    </source>
</evidence>